<sequence>MAEKINLSSVSYVLGILSIVFAFISPMAGLILGVIGLVQAKKQKALRAKRLNIIGIILS</sequence>
<evidence type="ECO:0008006" key="3">
    <source>
        <dbReference type="Google" id="ProtNLM"/>
    </source>
</evidence>
<feature type="non-terminal residue" evidence="2">
    <location>
        <position position="59"/>
    </location>
</feature>
<name>A0A0F9F372_9ZZZZ</name>
<accession>A0A0F9F372</accession>
<dbReference type="EMBL" id="LAZR01025124">
    <property type="protein sequence ID" value="KKL72911.1"/>
    <property type="molecule type" value="Genomic_DNA"/>
</dbReference>
<reference evidence="2" key="1">
    <citation type="journal article" date="2015" name="Nature">
        <title>Complex archaea that bridge the gap between prokaryotes and eukaryotes.</title>
        <authorList>
            <person name="Spang A."/>
            <person name="Saw J.H."/>
            <person name="Jorgensen S.L."/>
            <person name="Zaremba-Niedzwiedzka K."/>
            <person name="Martijn J."/>
            <person name="Lind A.E."/>
            <person name="van Eijk R."/>
            <person name="Schleper C."/>
            <person name="Guy L."/>
            <person name="Ettema T.J."/>
        </authorList>
    </citation>
    <scope>NUCLEOTIDE SEQUENCE</scope>
</reference>
<feature type="transmembrane region" description="Helical" evidence="1">
    <location>
        <begin position="12"/>
        <end position="40"/>
    </location>
</feature>
<organism evidence="2">
    <name type="scientific">marine sediment metagenome</name>
    <dbReference type="NCBI Taxonomy" id="412755"/>
    <lineage>
        <taxon>unclassified sequences</taxon>
        <taxon>metagenomes</taxon>
        <taxon>ecological metagenomes</taxon>
    </lineage>
</organism>
<keyword evidence="1" id="KW-1133">Transmembrane helix</keyword>
<proteinExistence type="predicted"/>
<comment type="caution">
    <text evidence="2">The sequence shown here is derived from an EMBL/GenBank/DDBJ whole genome shotgun (WGS) entry which is preliminary data.</text>
</comment>
<gene>
    <name evidence="2" type="ORF">LCGC14_2080210</name>
</gene>
<evidence type="ECO:0000256" key="1">
    <source>
        <dbReference type="SAM" id="Phobius"/>
    </source>
</evidence>
<protein>
    <recommendedName>
        <fullName evidence="3">DUF4190 domain-containing protein</fullName>
    </recommendedName>
</protein>
<evidence type="ECO:0000313" key="2">
    <source>
        <dbReference type="EMBL" id="KKL72911.1"/>
    </source>
</evidence>
<keyword evidence="1" id="KW-0812">Transmembrane</keyword>
<keyword evidence="1" id="KW-0472">Membrane</keyword>
<dbReference type="AlphaFoldDB" id="A0A0F9F372"/>